<protein>
    <submittedName>
        <fullName evidence="1">Uncharacterized protein</fullName>
    </submittedName>
</protein>
<comment type="caution">
    <text evidence="1">The sequence shown here is derived from an EMBL/GenBank/DDBJ whole genome shotgun (WGS) entry which is preliminary data.</text>
</comment>
<gene>
    <name evidence="1" type="ORF">PBV87_02530</name>
</gene>
<evidence type="ECO:0000313" key="1">
    <source>
        <dbReference type="EMBL" id="MDA3730381.1"/>
    </source>
</evidence>
<dbReference type="AlphaFoldDB" id="A0AA42IZR0"/>
<reference evidence="1" key="1">
    <citation type="journal article" date="2023" name="Int. J. Syst. Evol. Microbiol.">
        <title>&lt;i&gt;Holtiella tumoricola&lt;/i&gt; gen. nov. sp. nov., isolated from a human clinical sample.</title>
        <authorList>
            <person name="Allen-Vercoe E."/>
            <person name="Daigneault M.C."/>
            <person name="Vancuren S.J."/>
            <person name="Cochrane K."/>
            <person name="O'Neal L.L."/>
            <person name="Sankaranarayanan K."/>
            <person name="Lawson P.A."/>
        </authorList>
    </citation>
    <scope>NUCLEOTIDE SEQUENCE</scope>
    <source>
        <strain evidence="1">CC70A</strain>
    </source>
</reference>
<dbReference type="EMBL" id="JAQIFT010000012">
    <property type="protein sequence ID" value="MDA3730381.1"/>
    <property type="molecule type" value="Genomic_DNA"/>
</dbReference>
<dbReference type="Proteomes" id="UP001169242">
    <property type="component" value="Unassembled WGS sequence"/>
</dbReference>
<dbReference type="RefSeq" id="WP_271011031.1">
    <property type="nucleotide sequence ID" value="NZ_JAQIFT010000012.1"/>
</dbReference>
<proteinExistence type="predicted"/>
<accession>A0AA42IZR0</accession>
<organism evidence="1 2">
    <name type="scientific">Holtiella tumoricola</name>
    <dbReference type="NCBI Taxonomy" id="3018743"/>
    <lineage>
        <taxon>Bacteria</taxon>
        <taxon>Bacillati</taxon>
        <taxon>Bacillota</taxon>
        <taxon>Clostridia</taxon>
        <taxon>Lachnospirales</taxon>
        <taxon>Cellulosilyticaceae</taxon>
        <taxon>Holtiella</taxon>
    </lineage>
</organism>
<keyword evidence="2" id="KW-1185">Reference proteome</keyword>
<sequence>MDTIIFLYYKHEIYVGDYYKEKIKEVKFEKADSWEVYHYEDFEKLLEYMQYPLKYNNFKNNRLIFLFDDIRFYEWLMKAKRYVAQSEQIYAERIEPMLEVVQKEQGRIIKEGNEYEEEADKLPAAVADIYKYVLDMDWSKYETTLRYELVLSPATLYKRKEEGKKQYLHVEDIVDLNSLIADETWVKKGDEVLEYDHYVKKLFGGTKIEHLSKRVNSEGCFYWHLPQKDDRIFVNKDEVIGVIDYKKGTREEMLGWCKKIL</sequence>
<name>A0AA42IZR0_9FIRM</name>
<evidence type="ECO:0000313" key="2">
    <source>
        <dbReference type="Proteomes" id="UP001169242"/>
    </source>
</evidence>